<evidence type="ECO:0000313" key="2">
    <source>
        <dbReference type="Proteomes" id="UP000826656"/>
    </source>
</evidence>
<proteinExistence type="predicted"/>
<reference evidence="1 2" key="1">
    <citation type="journal article" date="2021" name="bioRxiv">
        <title>Chromosome-scale and haplotype-resolved genome assembly of a tetraploid potato cultivar.</title>
        <authorList>
            <person name="Sun H."/>
            <person name="Jiao W.-B."/>
            <person name="Krause K."/>
            <person name="Campoy J.A."/>
            <person name="Goel M."/>
            <person name="Folz-Donahue K."/>
            <person name="Kukat C."/>
            <person name="Huettel B."/>
            <person name="Schneeberger K."/>
        </authorList>
    </citation>
    <scope>NUCLEOTIDE SEQUENCE [LARGE SCALE GENOMIC DNA]</scope>
    <source>
        <strain evidence="1">SolTubOtavaFocal</strain>
        <tissue evidence="1">Leaves</tissue>
    </source>
</reference>
<dbReference type="InterPro" id="IPR036691">
    <property type="entry name" value="Endo/exonu/phosph_ase_sf"/>
</dbReference>
<keyword evidence="2" id="KW-1185">Reference proteome</keyword>
<dbReference type="PANTHER" id="PTHR33710:SF54">
    <property type="entry name" value="NON-LTR RETROELEMENT REVERSE TRANSCRIPTASE"/>
    <property type="match status" value="1"/>
</dbReference>
<sequence>MKHTGNPEKFMITFVYAKCNDELRRTLWDRFIHLSTVKIPWCTMGDFNVITSIDEKKGGIPYNMNNSFEFISVIEASGLIDLGYSGSQYTWCNNRAEEARVWKRLDRAMVNDHWLEKMPQTVITHLPSVGSDHNPLLLEMIDKQEHTIKYFKFLHLWVENENFMSTIQNCWEKEVIGDPMWCLHKKMKRLVSTLSGWSKREYGDIFATVKEFEEKVRNAEIDVLHNNTADSRTKLHCVNAEYIKFLKMEAAILKQKTQLQWFREGDANTKYLHALMRGRRRKLFIHQISNESGEWIQGDVNIAGADL</sequence>
<comment type="caution">
    <text evidence="1">The sequence shown here is derived from an EMBL/GenBank/DDBJ whole genome shotgun (WGS) entry which is preliminary data.</text>
</comment>
<accession>A0ABQ7TUS9</accession>
<dbReference type="EMBL" id="JAIVGD010000028">
    <property type="protein sequence ID" value="KAH0737933.1"/>
    <property type="molecule type" value="Genomic_DNA"/>
</dbReference>
<gene>
    <name evidence="1" type="ORF">KY290_036638</name>
</gene>
<dbReference type="SUPFAM" id="SSF56219">
    <property type="entry name" value="DNase I-like"/>
    <property type="match status" value="1"/>
</dbReference>
<name>A0ABQ7TUS9_SOLTU</name>
<evidence type="ECO:0000313" key="1">
    <source>
        <dbReference type="EMBL" id="KAH0737933.1"/>
    </source>
</evidence>
<dbReference type="Proteomes" id="UP000826656">
    <property type="component" value="Unassembled WGS sequence"/>
</dbReference>
<organism evidence="1 2">
    <name type="scientific">Solanum tuberosum</name>
    <name type="common">Potato</name>
    <dbReference type="NCBI Taxonomy" id="4113"/>
    <lineage>
        <taxon>Eukaryota</taxon>
        <taxon>Viridiplantae</taxon>
        <taxon>Streptophyta</taxon>
        <taxon>Embryophyta</taxon>
        <taxon>Tracheophyta</taxon>
        <taxon>Spermatophyta</taxon>
        <taxon>Magnoliopsida</taxon>
        <taxon>eudicotyledons</taxon>
        <taxon>Gunneridae</taxon>
        <taxon>Pentapetalae</taxon>
        <taxon>asterids</taxon>
        <taxon>lamiids</taxon>
        <taxon>Solanales</taxon>
        <taxon>Solanaceae</taxon>
        <taxon>Solanoideae</taxon>
        <taxon>Solaneae</taxon>
        <taxon>Solanum</taxon>
    </lineage>
</organism>
<dbReference type="Gene3D" id="3.60.10.10">
    <property type="entry name" value="Endonuclease/exonuclease/phosphatase"/>
    <property type="match status" value="1"/>
</dbReference>
<protein>
    <submittedName>
        <fullName evidence="1">Uncharacterized protein</fullName>
    </submittedName>
</protein>
<dbReference type="PANTHER" id="PTHR33710">
    <property type="entry name" value="BNAC02G09200D PROTEIN"/>
    <property type="match status" value="1"/>
</dbReference>